<organism evidence="2 3">
    <name type="scientific">Svornostia abyssi</name>
    <dbReference type="NCBI Taxonomy" id="2898438"/>
    <lineage>
        <taxon>Bacteria</taxon>
        <taxon>Bacillati</taxon>
        <taxon>Actinomycetota</taxon>
        <taxon>Thermoleophilia</taxon>
        <taxon>Solirubrobacterales</taxon>
        <taxon>Baekduiaceae</taxon>
        <taxon>Svornostia</taxon>
    </lineage>
</organism>
<gene>
    <name evidence="2" type="ORF">LRS13_22870</name>
</gene>
<dbReference type="RefSeq" id="WP_353863985.1">
    <property type="nucleotide sequence ID" value="NZ_CP088295.1"/>
</dbReference>
<dbReference type="PANTHER" id="PTHR45947">
    <property type="entry name" value="SULFOQUINOVOSYL TRANSFERASE SQD2"/>
    <property type="match status" value="1"/>
</dbReference>
<protein>
    <submittedName>
        <fullName evidence="2">Glycosyltransferase</fullName>
    </submittedName>
</protein>
<evidence type="ECO:0000259" key="1">
    <source>
        <dbReference type="Pfam" id="PF00534"/>
    </source>
</evidence>
<dbReference type="Proteomes" id="UP001058860">
    <property type="component" value="Chromosome"/>
</dbReference>
<reference evidence="3" key="1">
    <citation type="submission" date="2021-11" db="EMBL/GenBank/DDBJ databases">
        <title>Cultivation dependent microbiological survey of springs from the worlds oldest radium mine currently devoted to the extraction of radon-saturated water.</title>
        <authorList>
            <person name="Kapinusova G."/>
            <person name="Smrhova T."/>
            <person name="Strejcek M."/>
            <person name="Suman J."/>
            <person name="Jani K."/>
            <person name="Pajer P."/>
            <person name="Uhlik O."/>
        </authorList>
    </citation>
    <scope>NUCLEOTIDE SEQUENCE [LARGE SCALE GENOMIC DNA]</scope>
    <source>
        <strain evidence="3">J379</strain>
    </source>
</reference>
<dbReference type="InterPro" id="IPR001296">
    <property type="entry name" value="Glyco_trans_1"/>
</dbReference>
<dbReference type="Gene3D" id="3.40.50.2000">
    <property type="entry name" value="Glycogen Phosphorylase B"/>
    <property type="match status" value="1"/>
</dbReference>
<evidence type="ECO:0000313" key="2">
    <source>
        <dbReference type="EMBL" id="UUY03480.1"/>
    </source>
</evidence>
<dbReference type="InterPro" id="IPR050194">
    <property type="entry name" value="Glycosyltransferase_grp1"/>
</dbReference>
<name>A0ABY5PFM9_9ACTN</name>
<sequence>MRVGVLGMLVAAWLRVPLVVAVSTNTTGMAEHYSAARVITTMLPKLGLLLLRSGRARRRMFSGSSALSGEGTLSERLAAHAVLAIQGDARELVMLAGKTVDGYADEELLAKVNVLPAGIDPLPPAPVPAAVRWPETSLRALYVGRYSREKSLPLLLDGVRAARDRGVDLHLTMVGEGHMHEELERRARDLGIADRVTLTGPFPRHELRGIYESADLFVFPSVVDTQAFVLNEAAHAGLPLLVSDGRVNPVVRADESAVVVAHSPEAFAHGFERLCDGRLRDALGAQARQYAAAFTEAGQTAHLESILRRAINRRALTAPSLLHPPEQLAAVRPVRTTDHGREQAGSRSE</sequence>
<feature type="domain" description="Glycosyl transferase family 1" evidence="1">
    <location>
        <begin position="131"/>
        <end position="289"/>
    </location>
</feature>
<dbReference type="PANTHER" id="PTHR45947:SF3">
    <property type="entry name" value="SULFOQUINOVOSYL TRANSFERASE SQD2"/>
    <property type="match status" value="1"/>
</dbReference>
<accession>A0ABY5PFM9</accession>
<keyword evidence="3" id="KW-1185">Reference proteome</keyword>
<dbReference type="Pfam" id="PF00534">
    <property type="entry name" value="Glycos_transf_1"/>
    <property type="match status" value="1"/>
</dbReference>
<dbReference type="EMBL" id="CP088295">
    <property type="protein sequence ID" value="UUY03480.1"/>
    <property type="molecule type" value="Genomic_DNA"/>
</dbReference>
<evidence type="ECO:0000313" key="3">
    <source>
        <dbReference type="Proteomes" id="UP001058860"/>
    </source>
</evidence>
<proteinExistence type="predicted"/>
<dbReference type="SUPFAM" id="SSF53756">
    <property type="entry name" value="UDP-Glycosyltransferase/glycogen phosphorylase"/>
    <property type="match status" value="1"/>
</dbReference>